<comment type="caution">
    <text evidence="8">The sequence shown here is derived from an EMBL/GenBank/DDBJ whole genome shotgun (WGS) entry which is preliminary data.</text>
</comment>
<evidence type="ECO:0000256" key="1">
    <source>
        <dbReference type="ARBA" id="ARBA00004651"/>
    </source>
</evidence>
<feature type="transmembrane region" description="Helical" evidence="7">
    <location>
        <begin position="217"/>
        <end position="242"/>
    </location>
</feature>
<gene>
    <name evidence="8" type="ORF">FMM08_15115</name>
</gene>
<dbReference type="EMBL" id="VKAC01000009">
    <property type="protein sequence ID" value="TXR55215.1"/>
    <property type="molecule type" value="Genomic_DNA"/>
</dbReference>
<keyword evidence="4 7" id="KW-1133">Transmembrane helix</keyword>
<dbReference type="InterPro" id="IPR017039">
    <property type="entry name" value="Virul_fac_BrkB"/>
</dbReference>
<dbReference type="AlphaFoldDB" id="A0A5C8ZAT2"/>
<organism evidence="8 9">
    <name type="scientific">Quadrisphaera setariae</name>
    <dbReference type="NCBI Taxonomy" id="2593304"/>
    <lineage>
        <taxon>Bacteria</taxon>
        <taxon>Bacillati</taxon>
        <taxon>Actinomycetota</taxon>
        <taxon>Actinomycetes</taxon>
        <taxon>Kineosporiales</taxon>
        <taxon>Kineosporiaceae</taxon>
        <taxon>Quadrisphaera</taxon>
    </lineage>
</organism>
<dbReference type="Proteomes" id="UP000321234">
    <property type="component" value="Unassembled WGS sequence"/>
</dbReference>
<keyword evidence="5 7" id="KW-0472">Membrane</keyword>
<evidence type="ECO:0000256" key="7">
    <source>
        <dbReference type="SAM" id="Phobius"/>
    </source>
</evidence>
<feature type="transmembrane region" description="Helical" evidence="7">
    <location>
        <begin position="293"/>
        <end position="313"/>
    </location>
</feature>
<dbReference type="GO" id="GO:0005886">
    <property type="term" value="C:plasma membrane"/>
    <property type="evidence" value="ECO:0007669"/>
    <property type="project" value="UniProtKB-SubCell"/>
</dbReference>
<feature type="compositionally biased region" description="Basic and acidic residues" evidence="6">
    <location>
        <begin position="351"/>
        <end position="362"/>
    </location>
</feature>
<dbReference type="PANTHER" id="PTHR30213:SF0">
    <property type="entry name" value="UPF0761 MEMBRANE PROTEIN YIHY"/>
    <property type="match status" value="1"/>
</dbReference>
<dbReference type="Pfam" id="PF03631">
    <property type="entry name" value="Virul_fac_BrkB"/>
    <property type="match status" value="1"/>
</dbReference>
<reference evidence="8 9" key="1">
    <citation type="submission" date="2019-07" db="EMBL/GenBank/DDBJ databases">
        <title>Quadrisphaera sp. strain DD2A genome sequencing and assembly.</title>
        <authorList>
            <person name="Kim I."/>
        </authorList>
    </citation>
    <scope>NUCLEOTIDE SEQUENCE [LARGE SCALE GENOMIC DNA]</scope>
    <source>
        <strain evidence="8 9">DD2A</strain>
    </source>
</reference>
<evidence type="ECO:0000313" key="8">
    <source>
        <dbReference type="EMBL" id="TXR55215.1"/>
    </source>
</evidence>
<keyword evidence="3 7" id="KW-0812">Transmembrane</keyword>
<keyword evidence="9" id="KW-1185">Reference proteome</keyword>
<evidence type="ECO:0000256" key="4">
    <source>
        <dbReference type="ARBA" id="ARBA00022989"/>
    </source>
</evidence>
<feature type="transmembrane region" description="Helical" evidence="7">
    <location>
        <begin position="172"/>
        <end position="197"/>
    </location>
</feature>
<evidence type="ECO:0000256" key="5">
    <source>
        <dbReference type="ARBA" id="ARBA00023136"/>
    </source>
</evidence>
<evidence type="ECO:0000313" key="9">
    <source>
        <dbReference type="Proteomes" id="UP000321234"/>
    </source>
</evidence>
<name>A0A5C8ZAT2_9ACTN</name>
<evidence type="ECO:0000256" key="3">
    <source>
        <dbReference type="ARBA" id="ARBA00022692"/>
    </source>
</evidence>
<dbReference type="PANTHER" id="PTHR30213">
    <property type="entry name" value="INNER MEMBRANE PROTEIN YHJD"/>
    <property type="match status" value="1"/>
</dbReference>
<comment type="subcellular location">
    <subcellularLocation>
        <location evidence="1">Cell membrane</location>
        <topology evidence="1">Multi-pass membrane protein</topology>
    </subcellularLocation>
</comment>
<feature type="transmembrane region" description="Helical" evidence="7">
    <location>
        <begin position="254"/>
        <end position="273"/>
    </location>
</feature>
<feature type="transmembrane region" description="Helical" evidence="7">
    <location>
        <begin position="134"/>
        <end position="152"/>
    </location>
</feature>
<keyword evidence="2" id="KW-1003">Cell membrane</keyword>
<dbReference type="OrthoDB" id="3812359at2"/>
<sequence length="407" mass="41312">MAAADDDDHRGRPVAGAVPPTRLVVRLQAPAQRATWRLRGRNPVAVAARVALRASGLRLGGRAAEMCFYLLLSAVPLLTALGTGLGLLGRWLDPDAVGDAQAFLVQLLDAVLSPALAASLGAPLVRELLAQEQTGFAVGSALVALVVASRVVRSALRVLREGETPVEERRPVLLFFLSFVLTFVAVLAGALMLLVLVVGPLFGGGERLAAALGAGEVFATVWAVGRWPVLLLVVAAGLATLYRVGAPVRVTWRSVVPGAVLATAALVGLVVAFRASLAVLGAPGPTTTSGDEAVQAAATVVGALVAAMLLGWFGSGVVLLGGLVNEEWAAAGAAGAPGDALPGASTGDGWRTAREDGGHEGARGGPVSGARVGEQHQVDGAELGQPDDGTVAPSVGQPVRPPLRAQR</sequence>
<evidence type="ECO:0000256" key="2">
    <source>
        <dbReference type="ARBA" id="ARBA00022475"/>
    </source>
</evidence>
<protein>
    <submittedName>
        <fullName evidence="8">YihY/virulence factor BrkB family protein</fullName>
    </submittedName>
</protein>
<feature type="transmembrane region" description="Helical" evidence="7">
    <location>
        <begin position="68"/>
        <end position="88"/>
    </location>
</feature>
<feature type="region of interest" description="Disordered" evidence="6">
    <location>
        <begin position="334"/>
        <end position="407"/>
    </location>
</feature>
<feature type="compositionally biased region" description="Low complexity" evidence="6">
    <location>
        <begin position="334"/>
        <end position="344"/>
    </location>
</feature>
<proteinExistence type="predicted"/>
<evidence type="ECO:0000256" key="6">
    <source>
        <dbReference type="SAM" id="MobiDB-lite"/>
    </source>
</evidence>
<accession>A0A5C8ZAT2</accession>